<feature type="region of interest" description="Disordered" evidence="1">
    <location>
        <begin position="1"/>
        <end position="40"/>
    </location>
</feature>
<evidence type="ECO:0000256" key="1">
    <source>
        <dbReference type="SAM" id="MobiDB-lite"/>
    </source>
</evidence>
<accession>A0A1I7UZR5</accession>
<evidence type="ECO:0000313" key="2">
    <source>
        <dbReference type="Proteomes" id="UP000095282"/>
    </source>
</evidence>
<evidence type="ECO:0000313" key="3">
    <source>
        <dbReference type="WBParaSite" id="Csp11.Scaffold630.g20969.t1"/>
    </source>
</evidence>
<sequence length="185" mass="21372">MAGFDRYRDVQKKVSLKRELQSDPQGSSQPRLKKGKPQDRRFKKRKLQEVLDELCVRVQSNDRQLTNNLIRELDTEHVRVVSDEDFEKTCTQILKACLTAKIDSVSSKVFQCLMSMFARGSFENRRDFMNSLQNHCDGLAAATKEAEKVLTIAEEDSEESCPGVLSPKHLQSPQRRHQYLRLYPV</sequence>
<reference evidence="3" key="1">
    <citation type="submission" date="2016-11" db="UniProtKB">
        <authorList>
            <consortium name="WormBaseParasite"/>
        </authorList>
    </citation>
    <scope>IDENTIFICATION</scope>
</reference>
<dbReference type="Proteomes" id="UP000095282">
    <property type="component" value="Unplaced"/>
</dbReference>
<feature type="compositionally biased region" description="Basic residues" evidence="1">
    <location>
        <begin position="31"/>
        <end position="40"/>
    </location>
</feature>
<dbReference type="AlphaFoldDB" id="A0A1I7UZR5"/>
<dbReference type="eggNOG" id="KOG2259">
    <property type="taxonomic scope" value="Eukaryota"/>
</dbReference>
<name>A0A1I7UZR5_9PELO</name>
<keyword evidence="2" id="KW-1185">Reference proteome</keyword>
<feature type="compositionally biased region" description="Basic and acidic residues" evidence="1">
    <location>
        <begin position="1"/>
        <end position="21"/>
    </location>
</feature>
<organism evidence="2 3">
    <name type="scientific">Caenorhabditis tropicalis</name>
    <dbReference type="NCBI Taxonomy" id="1561998"/>
    <lineage>
        <taxon>Eukaryota</taxon>
        <taxon>Metazoa</taxon>
        <taxon>Ecdysozoa</taxon>
        <taxon>Nematoda</taxon>
        <taxon>Chromadorea</taxon>
        <taxon>Rhabditida</taxon>
        <taxon>Rhabditina</taxon>
        <taxon>Rhabditomorpha</taxon>
        <taxon>Rhabditoidea</taxon>
        <taxon>Rhabditidae</taxon>
        <taxon>Peloderinae</taxon>
        <taxon>Caenorhabditis</taxon>
    </lineage>
</organism>
<proteinExistence type="predicted"/>
<dbReference type="WBParaSite" id="Csp11.Scaffold630.g20969.t1">
    <property type="protein sequence ID" value="Csp11.Scaffold630.g20969.t1"/>
    <property type="gene ID" value="Csp11.Scaffold630.g20969"/>
</dbReference>
<protein>
    <submittedName>
        <fullName evidence="3">MIF4G domain-containing protein</fullName>
    </submittedName>
</protein>
<dbReference type="STRING" id="1561998.A0A1I7UZR5"/>